<evidence type="ECO:0000256" key="1">
    <source>
        <dbReference type="SAM" id="MobiDB-lite"/>
    </source>
</evidence>
<dbReference type="EMBL" id="QDHA01000183">
    <property type="protein sequence ID" value="RCJ03305.1"/>
    <property type="molecule type" value="Genomic_DNA"/>
</dbReference>
<proteinExistence type="predicted"/>
<evidence type="ECO:0000313" key="2">
    <source>
        <dbReference type="EMBL" id="RCJ03305.1"/>
    </source>
</evidence>
<gene>
    <name evidence="2" type="ORF">DDK22_38050</name>
</gene>
<evidence type="ECO:0000313" key="3">
    <source>
        <dbReference type="Proteomes" id="UP000253501"/>
    </source>
</evidence>
<sequence length="166" mass="18461">MPAAAKKVTKPAKASKTTKTTKAPKLKAVTYVGGFEEHMKMLTERALRVMRTYQPVSENASYGAKGAVLGPLLSLARYAEHYHTILDTHGDESRGARRRNTTALGKLQSLIQHEEHHDLYEAWMTAETEAKRHAAFKRYNAAELKSAAERAGLTVAQYRKLHATEA</sequence>
<reference evidence="2 3" key="1">
    <citation type="submission" date="2018-04" db="EMBL/GenBank/DDBJ databases">
        <title>Cupriavidus necator CR12 genome sequencing and assembly.</title>
        <authorList>
            <person name="Ben Fekih I."/>
            <person name="Mazhar H.S."/>
            <person name="Bello S.K."/>
            <person name="Rensing C."/>
        </authorList>
    </citation>
    <scope>NUCLEOTIDE SEQUENCE [LARGE SCALE GENOMIC DNA]</scope>
    <source>
        <strain evidence="2 3">CR12</strain>
    </source>
</reference>
<dbReference type="Proteomes" id="UP000253501">
    <property type="component" value="Unassembled WGS sequence"/>
</dbReference>
<feature type="region of interest" description="Disordered" evidence="1">
    <location>
        <begin position="1"/>
        <end position="21"/>
    </location>
</feature>
<dbReference type="AlphaFoldDB" id="A0A367P7Z3"/>
<dbReference type="RefSeq" id="WP_114136394.1">
    <property type="nucleotide sequence ID" value="NZ_CP068434.1"/>
</dbReference>
<name>A0A367P7Z3_CUPNE</name>
<organism evidence="2 3">
    <name type="scientific">Cupriavidus necator</name>
    <name type="common">Alcaligenes eutrophus</name>
    <name type="synonym">Ralstonia eutropha</name>
    <dbReference type="NCBI Taxonomy" id="106590"/>
    <lineage>
        <taxon>Bacteria</taxon>
        <taxon>Pseudomonadati</taxon>
        <taxon>Pseudomonadota</taxon>
        <taxon>Betaproteobacteria</taxon>
        <taxon>Burkholderiales</taxon>
        <taxon>Burkholderiaceae</taxon>
        <taxon>Cupriavidus</taxon>
    </lineage>
</organism>
<protein>
    <submittedName>
        <fullName evidence="2">Uncharacterized protein</fullName>
    </submittedName>
</protein>
<comment type="caution">
    <text evidence="2">The sequence shown here is derived from an EMBL/GenBank/DDBJ whole genome shotgun (WGS) entry which is preliminary data.</text>
</comment>
<accession>A0A367P7Z3</accession>